<name>A0ABY6T5T3_9GAMM</name>
<evidence type="ECO:0000259" key="1">
    <source>
        <dbReference type="Pfam" id="PF13175"/>
    </source>
</evidence>
<sequence length="746" mass="84863">MQIAHIDIQNFRKLKTCRVELSEKETIFVGANNSGKTSAMDALILFLKCSKRRDISTSDFTLSNWVEINKIAESWIVNTDENKMLFSTSSWVPFLPAIDVWIKIEDDEIHYVSHLLPTLDWTGDLLGVRLIFEPKNIEVLYNGFTEAYVTARDTTEKHNVDKSEDQHLSISLWPKSMHDFLNRELHKYFIINAYLLDPEKQSDIQSLPLGIEPLDFEPFDGLIKIDIINAQRGFSDVNADEGSTNSNRRLSSQLKQYYSKHLDPTELPDENDLDALSAIDMARAAFDEKLKVSFNSALCELQGLNYPGFGNPQIVLSSKVDPLGGLNHNAAVQFSVITNDDLSGVMPLRLPEQYNGLGYQNLISMVFHLIRFRDEWMRVGKAGKKKNDSDKFMEPLHLVLIEEPEAHLHAQVQQVFIKNSYRVLRNHDSLGDNKHFHTQMVVSTHSSHIAHEIDFTCLRYFQRHPAEGDNPVPSATVVNLTKTFGSDTDTSKFATRYLKTTHCDLFFADAAILVEGPAERMLIPHFICSKFPLLAKSYISLLEIGGSHAHRLKPLIEALGLLTLVITDLDSLIGRQKALPEIGKNQLTGNETLKKWIPKNDELDKVLNTSDENKESGDGKIRVAYQYSLAVTLENNKKQDVIPYTFEDALVFSNFEFFRSKKDARGLMKRMVEAINKPTLKEACEKMFEDLKTGKKAEMALELLYSTDPSHLVPPQYIHEGLKWLEQKISLRNKDYIVQSETKIGE</sequence>
<dbReference type="InterPro" id="IPR034139">
    <property type="entry name" value="TOPRIM_OLD"/>
</dbReference>
<organism evidence="3 4">
    <name type="scientific">Legionella cherrii</name>
    <dbReference type="NCBI Taxonomy" id="28084"/>
    <lineage>
        <taxon>Bacteria</taxon>
        <taxon>Pseudomonadati</taxon>
        <taxon>Pseudomonadota</taxon>
        <taxon>Gammaproteobacteria</taxon>
        <taxon>Legionellales</taxon>
        <taxon>Legionellaceae</taxon>
        <taxon>Legionella</taxon>
    </lineage>
</organism>
<proteinExistence type="predicted"/>
<dbReference type="Proteomes" id="UP000277577">
    <property type="component" value="Chromosome"/>
</dbReference>
<evidence type="ECO:0000313" key="3">
    <source>
        <dbReference type="EMBL" id="VEB36507.1"/>
    </source>
</evidence>
<dbReference type="InterPro" id="IPR027417">
    <property type="entry name" value="P-loop_NTPase"/>
</dbReference>
<protein>
    <submittedName>
        <fullName evidence="3">Recombination protein F</fullName>
    </submittedName>
</protein>
<dbReference type="Pfam" id="PF20469">
    <property type="entry name" value="OLD-like_TOPRIM"/>
    <property type="match status" value="1"/>
</dbReference>
<keyword evidence="4" id="KW-1185">Reference proteome</keyword>
<dbReference type="InterPro" id="IPR051396">
    <property type="entry name" value="Bact_Antivir_Def_Nuclease"/>
</dbReference>
<dbReference type="RefSeq" id="WP_028382112.1">
    <property type="nucleotide sequence ID" value="NZ_CAAAIT010000002.1"/>
</dbReference>
<dbReference type="InterPro" id="IPR041685">
    <property type="entry name" value="AAA_GajA/Old/RecF-like"/>
</dbReference>
<feature type="domain" description="OLD protein-like TOPRIM" evidence="2">
    <location>
        <begin position="506"/>
        <end position="570"/>
    </location>
</feature>
<dbReference type="Gene3D" id="3.40.50.300">
    <property type="entry name" value="P-loop containing nucleotide triphosphate hydrolases"/>
    <property type="match status" value="1"/>
</dbReference>
<dbReference type="EMBL" id="LR134173">
    <property type="protein sequence ID" value="VEB36507.1"/>
    <property type="molecule type" value="Genomic_DNA"/>
</dbReference>
<dbReference type="SUPFAM" id="SSF52540">
    <property type="entry name" value="P-loop containing nucleoside triphosphate hydrolases"/>
    <property type="match status" value="1"/>
</dbReference>
<dbReference type="CDD" id="cd01026">
    <property type="entry name" value="TOPRIM_OLD"/>
    <property type="match status" value="1"/>
</dbReference>
<feature type="domain" description="Endonuclease GajA/Old nuclease/RecF-like AAA" evidence="1">
    <location>
        <begin position="1"/>
        <end position="450"/>
    </location>
</feature>
<dbReference type="PANTHER" id="PTHR43581:SF2">
    <property type="entry name" value="EXCINUCLEASE ATPASE SUBUNIT"/>
    <property type="match status" value="1"/>
</dbReference>
<gene>
    <name evidence="3" type="ORF">NCTC11976_01745</name>
</gene>
<dbReference type="PANTHER" id="PTHR43581">
    <property type="entry name" value="ATP/GTP PHOSPHATASE"/>
    <property type="match status" value="1"/>
</dbReference>
<dbReference type="Pfam" id="PF13175">
    <property type="entry name" value="AAA_15"/>
    <property type="match status" value="1"/>
</dbReference>
<evidence type="ECO:0000313" key="4">
    <source>
        <dbReference type="Proteomes" id="UP000277577"/>
    </source>
</evidence>
<accession>A0ABY6T5T3</accession>
<evidence type="ECO:0000259" key="2">
    <source>
        <dbReference type="Pfam" id="PF20469"/>
    </source>
</evidence>
<reference evidence="3 4" key="1">
    <citation type="submission" date="2018-12" db="EMBL/GenBank/DDBJ databases">
        <authorList>
            <consortium name="Pathogen Informatics"/>
        </authorList>
    </citation>
    <scope>NUCLEOTIDE SEQUENCE [LARGE SCALE GENOMIC DNA]</scope>
    <source>
        <strain evidence="3 4">NCTC11976</strain>
    </source>
</reference>